<evidence type="ECO:0000313" key="3">
    <source>
        <dbReference type="EMBL" id="WZW97557.1"/>
    </source>
</evidence>
<dbReference type="Proteomes" id="UP001434337">
    <property type="component" value="Chromosome"/>
</dbReference>
<keyword evidence="4" id="KW-1185">Reference proteome</keyword>
<dbReference type="PANTHER" id="PTHR43798:SF31">
    <property type="entry name" value="AB HYDROLASE SUPERFAMILY PROTEIN YCLE"/>
    <property type="match status" value="1"/>
</dbReference>
<accession>A0ABZ3C5L0</accession>
<dbReference type="Gene3D" id="3.40.50.1820">
    <property type="entry name" value="alpha/beta hydrolase"/>
    <property type="match status" value="1"/>
</dbReference>
<dbReference type="SUPFAM" id="SSF53474">
    <property type="entry name" value="alpha/beta-Hydrolases"/>
    <property type="match status" value="1"/>
</dbReference>
<dbReference type="EMBL" id="CP115965">
    <property type="protein sequence ID" value="WZW97557.1"/>
    <property type="molecule type" value="Genomic_DNA"/>
</dbReference>
<dbReference type="GO" id="GO:0016787">
    <property type="term" value="F:hydrolase activity"/>
    <property type="evidence" value="ECO:0007669"/>
    <property type="project" value="UniProtKB-KW"/>
</dbReference>
<gene>
    <name evidence="3" type="ORF">PCC79_11665</name>
</gene>
<dbReference type="PANTHER" id="PTHR43798">
    <property type="entry name" value="MONOACYLGLYCEROL LIPASE"/>
    <property type="match status" value="1"/>
</dbReference>
<keyword evidence="1 3" id="KW-0378">Hydrolase</keyword>
<feature type="domain" description="AB hydrolase-1" evidence="2">
    <location>
        <begin position="4"/>
        <end position="202"/>
    </location>
</feature>
<evidence type="ECO:0000313" key="4">
    <source>
        <dbReference type="Proteomes" id="UP001434337"/>
    </source>
</evidence>
<evidence type="ECO:0000259" key="2">
    <source>
        <dbReference type="Pfam" id="PF12697"/>
    </source>
</evidence>
<protein>
    <submittedName>
        <fullName evidence="3">Alpha/beta hydrolase</fullName>
    </submittedName>
</protein>
<dbReference type="InterPro" id="IPR050266">
    <property type="entry name" value="AB_hydrolase_sf"/>
</dbReference>
<dbReference type="InterPro" id="IPR000073">
    <property type="entry name" value="AB_hydrolase_1"/>
</dbReference>
<name>A0ABZ3C5L0_9ACTN</name>
<dbReference type="RefSeq" id="WP_269779500.1">
    <property type="nucleotide sequence ID" value="NZ_CP115965.1"/>
</dbReference>
<proteinExistence type="predicted"/>
<reference evidence="3 4" key="1">
    <citation type="journal article" date="2023" name="Environ Microbiome">
        <title>A coral-associated actinobacterium mitigates coral bleaching under heat stress.</title>
        <authorList>
            <person name="Li J."/>
            <person name="Zou Y."/>
            <person name="Li Q."/>
            <person name="Zhang J."/>
            <person name="Bourne D.G."/>
            <person name="Lyu Y."/>
            <person name="Liu C."/>
            <person name="Zhang S."/>
        </authorList>
    </citation>
    <scope>NUCLEOTIDE SEQUENCE [LARGE SCALE GENOMIC DNA]</scope>
    <source>
        <strain evidence="3 4">SCSIO 13291</strain>
    </source>
</reference>
<dbReference type="Pfam" id="PF12697">
    <property type="entry name" value="Abhydrolase_6"/>
    <property type="match status" value="1"/>
</dbReference>
<evidence type="ECO:0000256" key="1">
    <source>
        <dbReference type="ARBA" id="ARBA00022801"/>
    </source>
</evidence>
<organism evidence="3 4">
    <name type="scientific">Propioniciclava soli</name>
    <dbReference type="NCBI Taxonomy" id="2775081"/>
    <lineage>
        <taxon>Bacteria</taxon>
        <taxon>Bacillati</taxon>
        <taxon>Actinomycetota</taxon>
        <taxon>Actinomycetes</taxon>
        <taxon>Propionibacteriales</taxon>
        <taxon>Propionibacteriaceae</taxon>
        <taxon>Propioniciclava</taxon>
    </lineage>
</organism>
<dbReference type="InterPro" id="IPR029058">
    <property type="entry name" value="AB_hydrolase_fold"/>
</dbReference>
<sequence length="210" mass="21713">MSLIVFLHGVGETPQVWQDQVVALPPGAKAVAPWLRGLRPGRDDAFGVSAAGDDVLSLLNTHGVEQLTLIGSGVGGMVALDIAVRAPETVAQLVLSAAQLAPPKSDLRAQRLALRLTPAKRLARLGIDKERLRAALDALEGVDPTDRLGDVTARTLVVVGAQDDAGHPAAAKLAAAIPDATLEIVPGARQSPHTEAPAAFNATVFGFLDA</sequence>